<gene>
    <name evidence="1" type="primary">orf49</name>
</gene>
<accession>A0A1Z1M4Q6</accession>
<geneLocation type="chloroplast" evidence="1"/>
<evidence type="ECO:0000313" key="1">
    <source>
        <dbReference type="EMBL" id="ARW60912.1"/>
    </source>
</evidence>
<dbReference type="GeneID" id="33353863"/>
<organism evidence="1">
    <name type="scientific">Osmundaria fimbriata</name>
    <name type="common">Red alga</name>
    <name type="synonym">Delesseria fimbriata</name>
    <dbReference type="NCBI Taxonomy" id="228265"/>
    <lineage>
        <taxon>Eukaryota</taxon>
        <taxon>Rhodophyta</taxon>
        <taxon>Florideophyceae</taxon>
        <taxon>Rhodymeniophycidae</taxon>
        <taxon>Ceramiales</taxon>
        <taxon>Rhodomelaceae</taxon>
        <taxon>Amansieae</taxon>
        <taxon>Osmundaria</taxon>
    </lineage>
</organism>
<dbReference type="EMBL" id="MF101415">
    <property type="protein sequence ID" value="ARW60912.1"/>
    <property type="molecule type" value="Genomic_DNA"/>
</dbReference>
<sequence>MTCTKKVRRDKYGNIIKETDTRSLNTNQLKIYFFHHLQVQRRNKNVFVY</sequence>
<reference evidence="1" key="1">
    <citation type="journal article" date="2017" name="J. Phycol.">
        <title>Analysis of chloroplast genomes and a supermatrix inform reclassification of the Rhodomelaceae (Rhodophyta).</title>
        <authorList>
            <person name="Diaz-Tapia P."/>
            <person name="Maggs C.A."/>
            <person name="West J.A."/>
            <person name="Verbruggen H."/>
        </authorList>
    </citation>
    <scope>NUCLEOTIDE SEQUENCE</scope>
    <source>
        <strain evidence="1">JW2841</strain>
    </source>
</reference>
<dbReference type="RefSeq" id="YP_009392350.1">
    <property type="nucleotide sequence ID" value="NC_035262.1"/>
</dbReference>
<dbReference type="AlphaFoldDB" id="A0A1Z1M4Q6"/>
<name>A0A1Z1M4Q6_OSMFI</name>
<keyword evidence="1" id="KW-0150">Chloroplast</keyword>
<proteinExistence type="predicted"/>
<protein>
    <submittedName>
        <fullName evidence="1">Uncharacterized protein</fullName>
    </submittedName>
</protein>
<keyword evidence="1" id="KW-0934">Plastid</keyword>